<dbReference type="EMBL" id="JAQNDK010000004">
    <property type="protein sequence ID" value="MDC0683504.1"/>
    <property type="molecule type" value="Genomic_DNA"/>
</dbReference>
<protein>
    <submittedName>
        <fullName evidence="1">Uncharacterized protein</fullName>
    </submittedName>
</protein>
<evidence type="ECO:0000313" key="1">
    <source>
        <dbReference type="EMBL" id="MDC0683504.1"/>
    </source>
</evidence>
<accession>A0ABT5CCJ5</accession>
<comment type="caution">
    <text evidence="1">The sequence shown here is derived from an EMBL/GenBank/DDBJ whole genome shotgun (WGS) entry which is preliminary data.</text>
</comment>
<organism evidence="1 2">
    <name type="scientific">Sorangium atrum</name>
    <dbReference type="NCBI Taxonomy" id="2995308"/>
    <lineage>
        <taxon>Bacteria</taxon>
        <taxon>Pseudomonadati</taxon>
        <taxon>Myxococcota</taxon>
        <taxon>Polyangia</taxon>
        <taxon>Polyangiales</taxon>
        <taxon>Polyangiaceae</taxon>
        <taxon>Sorangium</taxon>
    </lineage>
</organism>
<reference evidence="1 2" key="1">
    <citation type="submission" date="2023-01" db="EMBL/GenBank/DDBJ databases">
        <title>Minimal conservation of predation-associated metabolite biosynthetic gene clusters underscores biosynthetic potential of Myxococcota including descriptions for ten novel species: Archangium lansinium sp. nov., Myxococcus landrumus sp. nov., Nannocystis bai.</title>
        <authorList>
            <person name="Ahearne A."/>
            <person name="Stevens C."/>
            <person name="Dowd S."/>
        </authorList>
    </citation>
    <scope>NUCLEOTIDE SEQUENCE [LARGE SCALE GENOMIC DNA]</scope>
    <source>
        <strain evidence="1 2">WIWO2</strain>
    </source>
</reference>
<gene>
    <name evidence="1" type="ORF">POL72_37590</name>
</gene>
<dbReference type="Proteomes" id="UP001217485">
    <property type="component" value="Unassembled WGS sequence"/>
</dbReference>
<sequence length="103" mass="11417">MSDSNHGDARREEMMAGAGKKPKGLLSLMYWVKNDARIRARFHEDMLATMESQFGIPRGSAVATEVVKVAKVSTSPADYERALKALCQKLLVEELVSPTPPIW</sequence>
<dbReference type="RefSeq" id="WP_272101642.1">
    <property type="nucleotide sequence ID" value="NZ_JAQNDK010000004.1"/>
</dbReference>
<proteinExistence type="predicted"/>
<evidence type="ECO:0000313" key="2">
    <source>
        <dbReference type="Proteomes" id="UP001217485"/>
    </source>
</evidence>
<keyword evidence="2" id="KW-1185">Reference proteome</keyword>
<name>A0ABT5CCJ5_9BACT</name>